<keyword evidence="5" id="KW-0964">Secreted</keyword>
<dbReference type="Gene3D" id="2.160.20.10">
    <property type="entry name" value="Single-stranded right-handed beta-helix, Pectin lyase-like"/>
    <property type="match status" value="1"/>
</dbReference>
<evidence type="ECO:0000256" key="1">
    <source>
        <dbReference type="ARBA" id="ARBA00004191"/>
    </source>
</evidence>
<dbReference type="Pfam" id="PF01095">
    <property type="entry name" value="Pectinesterase"/>
    <property type="match status" value="1"/>
</dbReference>
<feature type="domain" description="Pectinesterase catalytic" evidence="11">
    <location>
        <begin position="51"/>
        <end position="343"/>
    </location>
</feature>
<dbReference type="AlphaFoldDB" id="A0AAV6W6J0"/>
<dbReference type="PANTHER" id="PTHR31707">
    <property type="entry name" value="PECTINESTERASE"/>
    <property type="match status" value="1"/>
</dbReference>
<keyword evidence="8" id="KW-0961">Cell wall biogenesis/degradation</keyword>
<dbReference type="EMBL" id="WHWC01000196">
    <property type="protein sequence ID" value="KAG8362912.1"/>
    <property type="molecule type" value="Genomic_DNA"/>
</dbReference>
<comment type="caution">
    <text evidence="12">The sequence shown here is derived from an EMBL/GenBank/DDBJ whole genome shotgun (WGS) entry which is preliminary data.</text>
</comment>
<evidence type="ECO:0000256" key="9">
    <source>
        <dbReference type="ARBA" id="ARBA00047928"/>
    </source>
</evidence>
<comment type="subcellular location">
    <subcellularLocation>
        <location evidence="1">Secreted</location>
        <location evidence="1">Cell wall</location>
    </subcellularLocation>
</comment>
<dbReference type="GO" id="GO:0030599">
    <property type="term" value="F:pectinesterase activity"/>
    <property type="evidence" value="ECO:0007669"/>
    <property type="project" value="UniProtKB-EC"/>
</dbReference>
<evidence type="ECO:0000256" key="10">
    <source>
        <dbReference type="SAM" id="MobiDB-lite"/>
    </source>
</evidence>
<accession>A0AAV6W6J0</accession>
<dbReference type="InterPro" id="IPR012334">
    <property type="entry name" value="Pectin_lyas_fold"/>
</dbReference>
<feature type="region of interest" description="Disordered" evidence="10">
    <location>
        <begin position="28"/>
        <end position="49"/>
    </location>
</feature>
<dbReference type="InterPro" id="IPR000070">
    <property type="entry name" value="Pectinesterase_cat"/>
</dbReference>
<evidence type="ECO:0000313" key="13">
    <source>
        <dbReference type="Proteomes" id="UP000826271"/>
    </source>
</evidence>
<evidence type="ECO:0000256" key="8">
    <source>
        <dbReference type="ARBA" id="ARBA00023316"/>
    </source>
</evidence>
<protein>
    <recommendedName>
        <fullName evidence="3">pectinesterase</fullName>
        <ecNumber evidence="3">3.1.1.11</ecNumber>
    </recommendedName>
</protein>
<evidence type="ECO:0000256" key="2">
    <source>
        <dbReference type="ARBA" id="ARBA00005184"/>
    </source>
</evidence>
<dbReference type="Proteomes" id="UP000826271">
    <property type="component" value="Unassembled WGS sequence"/>
</dbReference>
<evidence type="ECO:0000256" key="5">
    <source>
        <dbReference type="ARBA" id="ARBA00022525"/>
    </source>
</evidence>
<evidence type="ECO:0000256" key="6">
    <source>
        <dbReference type="ARBA" id="ARBA00022801"/>
    </source>
</evidence>
<evidence type="ECO:0000256" key="4">
    <source>
        <dbReference type="ARBA" id="ARBA00022512"/>
    </source>
</evidence>
<evidence type="ECO:0000259" key="11">
    <source>
        <dbReference type="Pfam" id="PF01095"/>
    </source>
</evidence>
<keyword evidence="7" id="KW-0063">Aspartyl esterase</keyword>
<evidence type="ECO:0000256" key="7">
    <source>
        <dbReference type="ARBA" id="ARBA00023085"/>
    </source>
</evidence>
<dbReference type="FunFam" id="2.160.20.10:FF:000029">
    <property type="entry name" value="Pectinesterase 4"/>
    <property type="match status" value="1"/>
</dbReference>
<name>A0AAV6W6J0_9LAMI</name>
<organism evidence="12 13">
    <name type="scientific">Buddleja alternifolia</name>
    <dbReference type="NCBI Taxonomy" id="168488"/>
    <lineage>
        <taxon>Eukaryota</taxon>
        <taxon>Viridiplantae</taxon>
        <taxon>Streptophyta</taxon>
        <taxon>Embryophyta</taxon>
        <taxon>Tracheophyta</taxon>
        <taxon>Spermatophyta</taxon>
        <taxon>Magnoliopsida</taxon>
        <taxon>eudicotyledons</taxon>
        <taxon>Gunneridae</taxon>
        <taxon>Pentapetalae</taxon>
        <taxon>asterids</taxon>
        <taxon>lamiids</taxon>
        <taxon>Lamiales</taxon>
        <taxon>Scrophulariaceae</taxon>
        <taxon>Buddlejeae</taxon>
        <taxon>Buddleja</taxon>
    </lineage>
</organism>
<keyword evidence="13" id="KW-1185">Reference proteome</keyword>
<feature type="compositionally biased region" description="Polar residues" evidence="10">
    <location>
        <begin position="28"/>
        <end position="39"/>
    </location>
</feature>
<comment type="pathway">
    <text evidence="2">Glycan metabolism; pectin degradation; 2-dehydro-3-deoxy-D-gluconate from pectin: step 1/5.</text>
</comment>
<keyword evidence="6" id="KW-0378">Hydrolase</keyword>
<dbReference type="SUPFAM" id="SSF51126">
    <property type="entry name" value="Pectin lyase-like"/>
    <property type="match status" value="1"/>
</dbReference>
<comment type="catalytic activity">
    <reaction evidence="9">
        <text>[(1-&gt;4)-alpha-D-galacturonosyl methyl ester](n) + n H2O = [(1-&gt;4)-alpha-D-galacturonosyl](n) + n methanol + n H(+)</text>
        <dbReference type="Rhea" id="RHEA:22380"/>
        <dbReference type="Rhea" id="RHEA-COMP:14570"/>
        <dbReference type="Rhea" id="RHEA-COMP:14573"/>
        <dbReference type="ChEBI" id="CHEBI:15377"/>
        <dbReference type="ChEBI" id="CHEBI:15378"/>
        <dbReference type="ChEBI" id="CHEBI:17790"/>
        <dbReference type="ChEBI" id="CHEBI:140522"/>
        <dbReference type="ChEBI" id="CHEBI:140523"/>
        <dbReference type="EC" id="3.1.1.11"/>
    </reaction>
</comment>
<evidence type="ECO:0000313" key="12">
    <source>
        <dbReference type="EMBL" id="KAG8362912.1"/>
    </source>
</evidence>
<dbReference type="InterPro" id="IPR011050">
    <property type="entry name" value="Pectin_lyase_fold/virulence"/>
</dbReference>
<gene>
    <name evidence="12" type="ORF">BUALT_BualtUnG0024700</name>
</gene>
<keyword evidence="4" id="KW-0134">Cell wall</keyword>
<evidence type="ECO:0000256" key="3">
    <source>
        <dbReference type="ARBA" id="ARBA00013229"/>
    </source>
</evidence>
<dbReference type="GO" id="GO:0042545">
    <property type="term" value="P:cell wall modification"/>
    <property type="evidence" value="ECO:0007669"/>
    <property type="project" value="InterPro"/>
</dbReference>
<sequence>MAKSIIAAIVFFVAAAAAISMYLHFHQPSSSRKSGNIDNPRTPPPERRKFDATVSATRPGAFKTVMEALQAAPVHATTKYVIHIEAGTYNELVVVWENRTNIWLVGDGAEVTKITMARSYPTFSTHETATFSVQGEGFVAKDIAFENSAGPGSQAVALLSEASTSAFFRCIFLGYQDTLYSKLGRQFYRECDIYGNIDFIFGEESLAIFQNCNIFARLPKLVYFTAQGRSLLQSSSGFVFQNSSFTVASDMQLRKEEFVAYLGLPWFEYSTVVIMECYIDDIISPLGWGEWPPKPTDKLTYIEYKNRGPGANVNGRVNWTGYHALDRPDEVEMYTVQQFIKGDVWLPQTEIPYYTGLTSL</sequence>
<dbReference type="EC" id="3.1.1.11" evidence="3"/>
<reference evidence="12" key="1">
    <citation type="submission" date="2019-10" db="EMBL/GenBank/DDBJ databases">
        <authorList>
            <person name="Zhang R."/>
            <person name="Pan Y."/>
            <person name="Wang J."/>
            <person name="Ma R."/>
            <person name="Yu S."/>
        </authorList>
    </citation>
    <scope>NUCLEOTIDE SEQUENCE</scope>
    <source>
        <strain evidence="12">LA-IB0</strain>
        <tissue evidence="12">Leaf</tissue>
    </source>
</reference>
<proteinExistence type="predicted"/>